<evidence type="ECO:0000313" key="6">
    <source>
        <dbReference type="EMBL" id="SIP89087.1"/>
    </source>
</evidence>
<dbReference type="GO" id="GO:0043709">
    <property type="term" value="P:cell adhesion involved in single-species biofilm formation"/>
    <property type="evidence" value="ECO:0007669"/>
    <property type="project" value="TreeGrafter"/>
</dbReference>
<evidence type="ECO:0000256" key="4">
    <source>
        <dbReference type="SAM" id="Phobius"/>
    </source>
</evidence>
<dbReference type="GO" id="GO:0005886">
    <property type="term" value="C:plasma membrane"/>
    <property type="evidence" value="ECO:0007669"/>
    <property type="project" value="TreeGrafter"/>
</dbReference>
<dbReference type="InterPro" id="IPR050469">
    <property type="entry name" value="Diguanylate_Cyclase"/>
</dbReference>
<dbReference type="SMART" id="SM00267">
    <property type="entry name" value="GGDEF"/>
    <property type="match status" value="1"/>
</dbReference>
<name>A0A1N6NAN9_9GAMM</name>
<evidence type="ECO:0000256" key="2">
    <source>
        <dbReference type="ARBA" id="ARBA00012528"/>
    </source>
</evidence>
<dbReference type="PANTHER" id="PTHR45138">
    <property type="entry name" value="REGULATORY COMPONENTS OF SENSORY TRANSDUCTION SYSTEM"/>
    <property type="match status" value="1"/>
</dbReference>
<protein>
    <recommendedName>
        <fullName evidence="2">diguanylate cyclase</fullName>
        <ecNumber evidence="2">2.7.7.65</ecNumber>
    </recommendedName>
</protein>
<dbReference type="Proteomes" id="UP000186895">
    <property type="component" value="Unassembled WGS sequence"/>
</dbReference>
<organism evidence="6 7">
    <name type="scientific">Marinobacterium stanieri</name>
    <dbReference type="NCBI Taxonomy" id="49186"/>
    <lineage>
        <taxon>Bacteria</taxon>
        <taxon>Pseudomonadati</taxon>
        <taxon>Pseudomonadota</taxon>
        <taxon>Gammaproteobacteria</taxon>
        <taxon>Oceanospirillales</taxon>
        <taxon>Oceanospirillaceae</taxon>
        <taxon>Marinobacterium</taxon>
    </lineage>
</organism>
<dbReference type="GO" id="GO:1902201">
    <property type="term" value="P:negative regulation of bacterial-type flagellum-dependent cell motility"/>
    <property type="evidence" value="ECO:0007669"/>
    <property type="project" value="TreeGrafter"/>
</dbReference>
<keyword evidence="4" id="KW-1133">Transmembrane helix</keyword>
<dbReference type="InterPro" id="IPR029787">
    <property type="entry name" value="Nucleotide_cyclase"/>
</dbReference>
<dbReference type="CDD" id="cd01949">
    <property type="entry name" value="GGDEF"/>
    <property type="match status" value="1"/>
</dbReference>
<feature type="transmembrane region" description="Helical" evidence="4">
    <location>
        <begin position="283"/>
        <end position="303"/>
    </location>
</feature>
<evidence type="ECO:0000313" key="7">
    <source>
        <dbReference type="Proteomes" id="UP000186895"/>
    </source>
</evidence>
<gene>
    <name evidence="6" type="ORF">SAMN05421647_101174</name>
</gene>
<keyword evidence="7" id="KW-1185">Reference proteome</keyword>
<sequence>MPNDKTSSAPTSVAGKLSLRFLLSGRNRTGRWLILLLWAASTALSIALGVVAVELDWSALPVSLGEHNFHITFYPPLIIAMFWLFWFGFWWACIPTWITTFILATHYGMAPGWAFLFAFSDPLGLALIAMIYRAIPGAIAINRPVNSLLFILVSFAGAVISSVGAFIWSHATQSPITGLFPIWEGWWLGFWLQNVVFVLPLLLLFDPAVRHWQGKTRLWQRKHPGRRTLQQTLLVALTLICTALVYTWLSAYLTQEALSIAAFSRDAHVWQPVALMAKDSLKAQVVVLGILMTAMALFGVYLFRDWSARLTQSHQQIMRTNRRLNAEVHEREKIQAELQQGYQMLSLMAQLDSRLHAANNAPDVIAVLEEYLPRLLPQMEGVLCRITPDGHTEILLHWGRYALMGRQQAEHLELPDITDNWHNPHLYDPDGKLGIQHVIPLLSDQHLAGAILLGQPPKEDRVVKQVLHTLGEHLSLALTNLRLRERLLDEATHDPLTGLYNRRFLYTWLQNEFERCRRHERQLSLLLIDIDHFKALNDSLGHDAGDKALQGLSDHLSSMIRHNDIACRLGGEEILLALAETDQRNAAAKAQRLCESVRSLQLFTENGQPIPALTISIGIAVFPSQAQTPSDLIRAADRAMYEAKARGRNRVCLAS</sequence>
<accession>A0A1N6NAN9</accession>
<keyword evidence="4" id="KW-0812">Transmembrane</keyword>
<comment type="catalytic activity">
    <reaction evidence="3">
        <text>2 GTP = 3',3'-c-di-GMP + 2 diphosphate</text>
        <dbReference type="Rhea" id="RHEA:24898"/>
        <dbReference type="ChEBI" id="CHEBI:33019"/>
        <dbReference type="ChEBI" id="CHEBI:37565"/>
        <dbReference type="ChEBI" id="CHEBI:58805"/>
        <dbReference type="EC" id="2.7.7.65"/>
    </reaction>
</comment>
<dbReference type="EMBL" id="FTMN01000001">
    <property type="protein sequence ID" value="SIP89087.1"/>
    <property type="molecule type" value="Genomic_DNA"/>
</dbReference>
<dbReference type="NCBIfam" id="TIGR00254">
    <property type="entry name" value="GGDEF"/>
    <property type="match status" value="1"/>
</dbReference>
<reference evidence="6 7" key="1">
    <citation type="submission" date="2017-01" db="EMBL/GenBank/DDBJ databases">
        <authorList>
            <person name="Mah S.A."/>
            <person name="Swanson W.J."/>
            <person name="Moy G.W."/>
            <person name="Vacquier V.D."/>
        </authorList>
    </citation>
    <scope>NUCLEOTIDE SEQUENCE [LARGE SCALE GENOMIC DNA]</scope>
    <source>
        <strain evidence="6 7">DSM 7027</strain>
    </source>
</reference>
<dbReference type="FunFam" id="3.30.70.270:FF:000001">
    <property type="entry name" value="Diguanylate cyclase domain protein"/>
    <property type="match status" value="1"/>
</dbReference>
<evidence type="ECO:0000256" key="3">
    <source>
        <dbReference type="ARBA" id="ARBA00034247"/>
    </source>
</evidence>
<dbReference type="STRING" id="49186.SAMN05421647_101174"/>
<feature type="transmembrane region" description="Helical" evidence="4">
    <location>
        <begin position="32"/>
        <end position="53"/>
    </location>
</feature>
<feature type="transmembrane region" description="Helical" evidence="4">
    <location>
        <begin position="73"/>
        <end position="92"/>
    </location>
</feature>
<feature type="transmembrane region" description="Helical" evidence="4">
    <location>
        <begin position="147"/>
        <end position="168"/>
    </location>
</feature>
<dbReference type="PROSITE" id="PS50887">
    <property type="entry name" value="GGDEF"/>
    <property type="match status" value="1"/>
</dbReference>
<evidence type="ECO:0000256" key="1">
    <source>
        <dbReference type="ARBA" id="ARBA00001946"/>
    </source>
</evidence>
<dbReference type="SUPFAM" id="SSF55781">
    <property type="entry name" value="GAF domain-like"/>
    <property type="match status" value="1"/>
</dbReference>
<dbReference type="PANTHER" id="PTHR45138:SF9">
    <property type="entry name" value="DIGUANYLATE CYCLASE DGCM-RELATED"/>
    <property type="match status" value="1"/>
</dbReference>
<dbReference type="Pfam" id="PF00990">
    <property type="entry name" value="GGDEF"/>
    <property type="match status" value="1"/>
</dbReference>
<dbReference type="EC" id="2.7.7.65" evidence="2"/>
<dbReference type="InterPro" id="IPR000160">
    <property type="entry name" value="GGDEF_dom"/>
</dbReference>
<dbReference type="InterPro" id="IPR043128">
    <property type="entry name" value="Rev_trsase/Diguanyl_cyclase"/>
</dbReference>
<feature type="transmembrane region" description="Helical" evidence="4">
    <location>
        <begin position="229"/>
        <end position="249"/>
    </location>
</feature>
<feature type="transmembrane region" description="Helical" evidence="4">
    <location>
        <begin position="188"/>
        <end position="209"/>
    </location>
</feature>
<comment type="cofactor">
    <cofactor evidence="1">
        <name>Mg(2+)</name>
        <dbReference type="ChEBI" id="CHEBI:18420"/>
    </cofactor>
</comment>
<proteinExistence type="predicted"/>
<feature type="domain" description="GGDEF" evidence="5">
    <location>
        <begin position="521"/>
        <end position="655"/>
    </location>
</feature>
<dbReference type="GO" id="GO:0052621">
    <property type="term" value="F:diguanylate cyclase activity"/>
    <property type="evidence" value="ECO:0007669"/>
    <property type="project" value="UniProtKB-EC"/>
</dbReference>
<keyword evidence="4" id="KW-0472">Membrane</keyword>
<feature type="transmembrane region" description="Helical" evidence="4">
    <location>
        <begin position="112"/>
        <end position="135"/>
    </location>
</feature>
<dbReference type="AlphaFoldDB" id="A0A1N6NAN9"/>
<dbReference type="Gene3D" id="3.30.70.270">
    <property type="match status" value="1"/>
</dbReference>
<evidence type="ECO:0000259" key="5">
    <source>
        <dbReference type="PROSITE" id="PS50887"/>
    </source>
</evidence>
<dbReference type="SUPFAM" id="SSF55073">
    <property type="entry name" value="Nucleotide cyclase"/>
    <property type="match status" value="1"/>
</dbReference>
<dbReference type="eggNOG" id="COG3706">
    <property type="taxonomic scope" value="Bacteria"/>
</dbReference>